<dbReference type="RefSeq" id="WP_114210655.1">
    <property type="nucleotide sequence ID" value="NZ_CP030840.1"/>
</dbReference>
<dbReference type="InterPro" id="IPR029752">
    <property type="entry name" value="D-isomer_DH_CS1"/>
</dbReference>
<evidence type="ECO:0000256" key="1">
    <source>
        <dbReference type="ARBA" id="ARBA00001947"/>
    </source>
</evidence>
<dbReference type="FunFam" id="3.90.180.10:FF:000018">
    <property type="entry name" value="NAD(P)-dependent alcohol dehydrogenase"/>
    <property type="match status" value="1"/>
</dbReference>
<dbReference type="GO" id="GO:0008270">
    <property type="term" value="F:zinc ion binding"/>
    <property type="evidence" value="ECO:0007669"/>
    <property type="project" value="InterPro"/>
</dbReference>
<evidence type="ECO:0000256" key="5">
    <source>
        <dbReference type="ARBA" id="ARBA00022857"/>
    </source>
</evidence>
<dbReference type="SMART" id="SM00829">
    <property type="entry name" value="PKS_ER"/>
    <property type="match status" value="1"/>
</dbReference>
<dbReference type="Pfam" id="PF00107">
    <property type="entry name" value="ADH_zinc_N"/>
    <property type="match status" value="1"/>
</dbReference>
<dbReference type="CDD" id="cd05283">
    <property type="entry name" value="CAD1"/>
    <property type="match status" value="1"/>
</dbReference>
<dbReference type="InterPro" id="IPR020843">
    <property type="entry name" value="ER"/>
</dbReference>
<keyword evidence="5" id="KW-0521">NADP</keyword>
<name>A0A2Z5FWR4_9BACT</name>
<evidence type="ECO:0000256" key="2">
    <source>
        <dbReference type="ARBA" id="ARBA00008072"/>
    </source>
</evidence>
<sequence>MALIHGYATHAAGAELLPYKYEAGELKPTDIEVKVTHCGVCHSDLHLIDNDWGISQYPFIPGHEIVGTVSKVGTEAYEFEVGDRVGIGWQANSCGHCEWCRKGLENLCAKSQGTCVHRHGGFADSVSVNSRFVFPIPAALESEHVAPLLCAGITVYNPLREYQVNPTSRVGIIGIGGLGHIALQFARAFGAYVTGFSTSANKEQEALSLGAHQFVNTRDSKGLKSLVGHFDLILSTINADQDWTAYLHALRPTGTLVFVGAPPSPLTLPVAPLTSCQRKIAGSSGGSPWQIREMLDVAARHGIKAQTERFTFDKVNLALSKLRKNQIRYRAVLAS</sequence>
<dbReference type="Pfam" id="PF08240">
    <property type="entry name" value="ADH_N"/>
    <property type="match status" value="1"/>
</dbReference>
<dbReference type="PROSITE" id="PS00059">
    <property type="entry name" value="ADH_ZINC"/>
    <property type="match status" value="1"/>
</dbReference>
<evidence type="ECO:0000313" key="10">
    <source>
        <dbReference type="EMBL" id="AXC10825.1"/>
    </source>
</evidence>
<dbReference type="InterPro" id="IPR013154">
    <property type="entry name" value="ADH-like_N"/>
</dbReference>
<dbReference type="Proteomes" id="UP000253606">
    <property type="component" value="Chromosome"/>
</dbReference>
<dbReference type="FunFam" id="3.40.50.720:FF:000022">
    <property type="entry name" value="Cinnamyl alcohol dehydrogenase"/>
    <property type="match status" value="1"/>
</dbReference>
<comment type="similarity">
    <text evidence="2 8">Belongs to the zinc-containing alcohol dehydrogenase family.</text>
</comment>
<evidence type="ECO:0000259" key="9">
    <source>
        <dbReference type="SMART" id="SM00829"/>
    </source>
</evidence>
<evidence type="ECO:0000256" key="7">
    <source>
        <dbReference type="ARBA" id="ARBA00024074"/>
    </source>
</evidence>
<gene>
    <name evidence="10" type="ORF">ACPOL_1479</name>
</gene>
<dbReference type="InterPro" id="IPR002328">
    <property type="entry name" value="ADH_Zn_CS"/>
</dbReference>
<keyword evidence="3 8" id="KW-0479">Metal-binding</keyword>
<dbReference type="EMBL" id="CP030840">
    <property type="protein sequence ID" value="AXC10825.1"/>
    <property type="molecule type" value="Genomic_DNA"/>
</dbReference>
<keyword evidence="11" id="KW-1185">Reference proteome</keyword>
<dbReference type="OrthoDB" id="9806940at2"/>
<dbReference type="AlphaFoldDB" id="A0A2Z5FWR4"/>
<comment type="cofactor">
    <cofactor evidence="1 8">
        <name>Zn(2+)</name>
        <dbReference type="ChEBI" id="CHEBI:29105"/>
    </cofactor>
</comment>
<dbReference type="Gene3D" id="3.90.180.10">
    <property type="entry name" value="Medium-chain alcohol dehydrogenases, catalytic domain"/>
    <property type="match status" value="1"/>
</dbReference>
<dbReference type="EC" id="1.1.1.2" evidence="7"/>
<dbReference type="KEGG" id="abas:ACPOL_1479"/>
<reference evidence="10 11" key="1">
    <citation type="journal article" date="2018" name="Front. Microbiol.">
        <title>Hydrolytic Capabilities as a Key to Environmental Success: Chitinolytic and Cellulolytic Acidobacteria From Acidic Sub-arctic Soils and Boreal Peatlands.</title>
        <authorList>
            <person name="Belova S.E."/>
            <person name="Ravin N.V."/>
            <person name="Pankratov T.A."/>
            <person name="Rakitin A.L."/>
            <person name="Ivanova A.A."/>
            <person name="Beletsky A.V."/>
            <person name="Mardanov A.V."/>
            <person name="Sinninghe Damste J.S."/>
            <person name="Dedysh S.N."/>
        </authorList>
    </citation>
    <scope>NUCLEOTIDE SEQUENCE [LARGE SCALE GENOMIC DNA]</scope>
    <source>
        <strain evidence="10 11">SBC82</strain>
    </source>
</reference>
<dbReference type="PROSITE" id="PS00065">
    <property type="entry name" value="D_2_HYDROXYACID_DH_1"/>
    <property type="match status" value="1"/>
</dbReference>
<dbReference type="PANTHER" id="PTHR42683">
    <property type="entry name" value="ALDEHYDE REDUCTASE"/>
    <property type="match status" value="1"/>
</dbReference>
<dbReference type="InterPro" id="IPR011032">
    <property type="entry name" value="GroES-like_sf"/>
</dbReference>
<keyword evidence="6" id="KW-0560">Oxidoreductase</keyword>
<feature type="domain" description="Enoyl reductase (ER)" evidence="9">
    <location>
        <begin position="13"/>
        <end position="333"/>
    </location>
</feature>
<proteinExistence type="inferred from homology"/>
<dbReference type="GO" id="GO:0008106">
    <property type="term" value="F:alcohol dehydrogenase (NADP+) activity"/>
    <property type="evidence" value="ECO:0007669"/>
    <property type="project" value="UniProtKB-EC"/>
</dbReference>
<dbReference type="SUPFAM" id="SSF51735">
    <property type="entry name" value="NAD(P)-binding Rossmann-fold domains"/>
    <property type="match status" value="1"/>
</dbReference>
<evidence type="ECO:0000256" key="8">
    <source>
        <dbReference type="RuleBase" id="RU361277"/>
    </source>
</evidence>
<dbReference type="InterPro" id="IPR013149">
    <property type="entry name" value="ADH-like_C"/>
</dbReference>
<evidence type="ECO:0000256" key="4">
    <source>
        <dbReference type="ARBA" id="ARBA00022833"/>
    </source>
</evidence>
<keyword evidence="4 8" id="KW-0862">Zinc</keyword>
<dbReference type="SUPFAM" id="SSF50129">
    <property type="entry name" value="GroES-like"/>
    <property type="match status" value="1"/>
</dbReference>
<dbReference type="InterPro" id="IPR047109">
    <property type="entry name" value="CAD-like"/>
</dbReference>
<protein>
    <recommendedName>
        <fullName evidence="7">alcohol dehydrogenase (NADP(+))</fullName>
        <ecNumber evidence="7">1.1.1.2</ecNumber>
    </recommendedName>
</protein>
<evidence type="ECO:0000256" key="6">
    <source>
        <dbReference type="ARBA" id="ARBA00023002"/>
    </source>
</evidence>
<evidence type="ECO:0000313" key="11">
    <source>
        <dbReference type="Proteomes" id="UP000253606"/>
    </source>
</evidence>
<evidence type="ECO:0000256" key="3">
    <source>
        <dbReference type="ARBA" id="ARBA00022723"/>
    </source>
</evidence>
<dbReference type="Gene3D" id="3.40.50.720">
    <property type="entry name" value="NAD(P)-binding Rossmann-like Domain"/>
    <property type="match status" value="1"/>
</dbReference>
<organism evidence="10 11">
    <name type="scientific">Acidisarcina polymorpha</name>
    <dbReference type="NCBI Taxonomy" id="2211140"/>
    <lineage>
        <taxon>Bacteria</taxon>
        <taxon>Pseudomonadati</taxon>
        <taxon>Acidobacteriota</taxon>
        <taxon>Terriglobia</taxon>
        <taxon>Terriglobales</taxon>
        <taxon>Acidobacteriaceae</taxon>
        <taxon>Acidisarcina</taxon>
    </lineage>
</organism>
<accession>A0A2Z5FWR4</accession>
<dbReference type="InterPro" id="IPR036291">
    <property type="entry name" value="NAD(P)-bd_dom_sf"/>
</dbReference>